<evidence type="ECO:0000313" key="2">
    <source>
        <dbReference type="EMBL" id="CAL94530.1"/>
    </source>
</evidence>
<evidence type="ECO:0000313" key="3">
    <source>
        <dbReference type="Proteomes" id="UP000002588"/>
    </source>
</evidence>
<organism evidence="2 3">
    <name type="scientific">Azoarcus sp. (strain BH72)</name>
    <dbReference type="NCBI Taxonomy" id="418699"/>
    <lineage>
        <taxon>Bacteria</taxon>
        <taxon>Pseudomonadati</taxon>
        <taxon>Pseudomonadota</taxon>
        <taxon>Betaproteobacteria</taxon>
        <taxon>Rhodocyclales</taxon>
        <taxon>Zoogloeaceae</taxon>
        <taxon>Azoarcus</taxon>
    </lineage>
</organism>
<accession>A1K6S5</accession>
<gene>
    <name evidence="2" type="ordered locus">azo1913</name>
</gene>
<dbReference type="Pfam" id="PF21688">
    <property type="entry name" value="FAD-depend_C"/>
    <property type="match status" value="1"/>
</dbReference>
<dbReference type="HOGENOM" id="CLU_028644_3_0_4"/>
<dbReference type="InterPro" id="IPR028348">
    <property type="entry name" value="FAD-binding_protein"/>
</dbReference>
<proteinExistence type="predicted"/>
<reference evidence="2 3" key="1">
    <citation type="journal article" date="2006" name="Nat. Biotechnol.">
        <title>Complete genome of the mutualistic, N2-fixing grass endophyte Azoarcus sp. strain BH72.</title>
        <authorList>
            <person name="Krause A."/>
            <person name="Ramakumar A."/>
            <person name="Bartels D."/>
            <person name="Battistoni F."/>
            <person name="Bekel T."/>
            <person name="Boch J."/>
            <person name="Boehm M."/>
            <person name="Friedrich F."/>
            <person name="Hurek T."/>
            <person name="Krause L."/>
            <person name="Linke B."/>
            <person name="McHardy A.C."/>
            <person name="Sarkar A."/>
            <person name="Schneiker S."/>
            <person name="Syed A.A."/>
            <person name="Thauer R."/>
            <person name="Vorhoelter F.-J."/>
            <person name="Weidner S."/>
            <person name="Puehler A."/>
            <person name="Reinhold-Hurek B."/>
            <person name="Kaiser O."/>
            <person name="Goesmann A."/>
        </authorList>
    </citation>
    <scope>NUCLEOTIDE SEQUENCE [LARGE SCALE GENOMIC DNA]</scope>
    <source>
        <strain evidence="2 3">BH72</strain>
    </source>
</reference>
<dbReference type="SUPFAM" id="SSF51905">
    <property type="entry name" value="FAD/NAD(P)-binding domain"/>
    <property type="match status" value="1"/>
</dbReference>
<dbReference type="Proteomes" id="UP000002588">
    <property type="component" value="Chromosome"/>
</dbReference>
<feature type="domain" description="FAD-dependent protein C-terminal" evidence="1">
    <location>
        <begin position="284"/>
        <end position="479"/>
    </location>
</feature>
<dbReference type="AlphaFoldDB" id="A1K6S5"/>
<evidence type="ECO:0000259" key="1">
    <source>
        <dbReference type="Pfam" id="PF21688"/>
    </source>
</evidence>
<dbReference type="KEGG" id="azo:azo1913"/>
<dbReference type="InterPro" id="IPR036188">
    <property type="entry name" value="FAD/NAD-bd_sf"/>
</dbReference>
<protein>
    <recommendedName>
        <fullName evidence="1">FAD-dependent protein C-terminal domain-containing protein</fullName>
    </recommendedName>
</protein>
<dbReference type="RefSeq" id="WP_011765646.1">
    <property type="nucleotide sequence ID" value="NC_008702.1"/>
</dbReference>
<keyword evidence="3" id="KW-1185">Reference proteome</keyword>
<dbReference type="EMBL" id="AM406670">
    <property type="protein sequence ID" value="CAL94530.1"/>
    <property type="molecule type" value="Genomic_DNA"/>
</dbReference>
<dbReference type="PANTHER" id="PTHR42842">
    <property type="entry name" value="FAD/NAD(P)-BINDING OXIDOREDUCTASE"/>
    <property type="match status" value="1"/>
</dbReference>
<dbReference type="PANTHER" id="PTHR42842:SF3">
    <property type="entry name" value="FAD_NAD(P)-BINDING OXIDOREDUCTASE FAMILY PROTEIN"/>
    <property type="match status" value="1"/>
</dbReference>
<sequence length="537" mass="58081">MLRLTELRLPLEHPADALAPAIARRLGIDVADLLDFTVFKRSYDARKSDALTFIYTIDLSVRDEAAVLKRFADDRHVAPAPDVRYSFVAHAPADFGPRPLVVGFGPCGIFAALVLAQMGFRPIVLERGKAVRERTQDTWGLWRRHELNPESNVQFGEGGAGTFSDGKLYSQIKDPKHYGRKVLTEFVKAGAPEEILYVSKPHIGTFRLVGMVEQMRAEIESLGGEIRFQQRVTDVLIEDGHIRGVVLASGEQLRSDHVVLALGHSARDTFEMLHSRGVFMEAKPFSVGFRIEHPQSLIDKARLGKYAGNPLLGAADYKLVHHAKNGRSVYSFCMCPGGTVVAATSEPNRVVTNGMSQYSRNERNANAGIVVGITPEDYPGGPLAGIAFQRELESRAFVLGGGGYNAPAQLVGDFIAGRPSTRLGSVEPSYKPGVTLGDLSTALPAYAIEAMREAIPAFERQIRGFSMHDAVLTGVETRTSSPLRLTRGEDCQSLNVKGLYPAGEGAGYAGGILSAGVDGIRVAEAVAQQMLADAGRG</sequence>
<dbReference type="InterPro" id="IPR049516">
    <property type="entry name" value="FAD-depend_C"/>
</dbReference>
<dbReference type="eggNOG" id="COG2509">
    <property type="taxonomic scope" value="Bacteria"/>
</dbReference>
<name>A1K6S5_AZOSB</name>
<dbReference type="Gene3D" id="3.30.70.2700">
    <property type="match status" value="1"/>
</dbReference>
<dbReference type="PIRSF" id="PIRSF038984">
    <property type="entry name" value="FAD_binding_protein"/>
    <property type="match status" value="1"/>
</dbReference>
<dbReference type="Gene3D" id="3.50.50.60">
    <property type="entry name" value="FAD/NAD(P)-binding domain"/>
    <property type="match status" value="2"/>
</dbReference>